<accession>A0A9X2L0W7</accession>
<dbReference type="PANTHER" id="PTHR33055:SF3">
    <property type="entry name" value="PUTATIVE TRANSPOSASE FOR IS117-RELATED"/>
    <property type="match status" value="1"/>
</dbReference>
<comment type="caution">
    <text evidence="5">The sequence shown here is derived from an EMBL/GenBank/DDBJ whole genome shotgun (WGS) entry which is preliminary data.</text>
</comment>
<dbReference type="EMBL" id="JANDBC010000001">
    <property type="protein sequence ID" value="MCP9290296.1"/>
    <property type="molecule type" value="Genomic_DNA"/>
</dbReference>
<dbReference type="RefSeq" id="WP_255132240.1">
    <property type="nucleotide sequence ID" value="NZ_JANDBC010000001.1"/>
</dbReference>
<reference evidence="5" key="1">
    <citation type="submission" date="2022-06" db="EMBL/GenBank/DDBJ databases">
        <title>Gracilimonas sp. CAU 1638 isolated from sea sediment.</title>
        <authorList>
            <person name="Kim W."/>
        </authorList>
    </citation>
    <scope>NUCLEOTIDE SEQUENCE</scope>
    <source>
        <strain evidence="5">CAU 1638</strain>
    </source>
</reference>
<dbReference type="PANTHER" id="PTHR33055">
    <property type="entry name" value="TRANSPOSASE FOR INSERTION SEQUENCE ELEMENT IS1111A"/>
    <property type="match status" value="1"/>
</dbReference>
<sequence length="312" mass="36023">MLHKEVKNTSASFAHIGEWLTDQEADPSQTMLVSEHTGRYGEHLLRWTTTEGWSHAVVKTTALDKVSFEHHRKTDQWDASQLAEYGDRFSDRLHLTEAPIPAVGQIKRLQAERRKMVDQRAALKSKLTEADFHDADMSQLTEMWNQQIQLLTQHIDQLEQTMNELIRQDPALSKRYQTMRTAPGIGPVTGRFWLSLFAEQDQLNARKISSRFGFAPHSRSSGSSVKSPNRSTGYGNSEMRRLMHQAARSVANHNPHYHDYYEQKLAEGKHELVAINNIINKLIRLYCAMWNNQAEYDPKHIQKMIKKYKKSA</sequence>
<dbReference type="InterPro" id="IPR002525">
    <property type="entry name" value="Transp_IS110-like_N"/>
</dbReference>
<dbReference type="GO" id="GO:0006313">
    <property type="term" value="P:DNA transposition"/>
    <property type="evidence" value="ECO:0007669"/>
    <property type="project" value="InterPro"/>
</dbReference>
<evidence type="ECO:0000259" key="4">
    <source>
        <dbReference type="Pfam" id="PF02371"/>
    </source>
</evidence>
<feature type="domain" description="Transposase IS110-like N-terminal" evidence="3">
    <location>
        <begin position="2"/>
        <end position="129"/>
    </location>
</feature>
<feature type="coiled-coil region" evidence="1">
    <location>
        <begin position="106"/>
        <end position="168"/>
    </location>
</feature>
<evidence type="ECO:0000256" key="1">
    <source>
        <dbReference type="SAM" id="Coils"/>
    </source>
</evidence>
<name>A0A9X2L0W7_9BACT</name>
<dbReference type="Pfam" id="PF02371">
    <property type="entry name" value="Transposase_20"/>
    <property type="match status" value="1"/>
</dbReference>
<evidence type="ECO:0000313" key="6">
    <source>
        <dbReference type="Proteomes" id="UP001139125"/>
    </source>
</evidence>
<gene>
    <name evidence="5" type="ORF">NM125_01735</name>
</gene>
<evidence type="ECO:0000256" key="2">
    <source>
        <dbReference type="SAM" id="MobiDB-lite"/>
    </source>
</evidence>
<dbReference type="InterPro" id="IPR047650">
    <property type="entry name" value="Transpos_IS110"/>
</dbReference>
<dbReference type="AlphaFoldDB" id="A0A9X2L0W7"/>
<dbReference type="InterPro" id="IPR003346">
    <property type="entry name" value="Transposase_20"/>
</dbReference>
<dbReference type="Pfam" id="PF01548">
    <property type="entry name" value="DEDD_Tnp_IS110"/>
    <property type="match status" value="1"/>
</dbReference>
<dbReference type="GO" id="GO:0003677">
    <property type="term" value="F:DNA binding"/>
    <property type="evidence" value="ECO:0007669"/>
    <property type="project" value="InterPro"/>
</dbReference>
<keyword evidence="6" id="KW-1185">Reference proteome</keyword>
<organism evidence="5 6">
    <name type="scientific">Gracilimonas sediminicola</name>
    <dbReference type="NCBI Taxonomy" id="2952158"/>
    <lineage>
        <taxon>Bacteria</taxon>
        <taxon>Pseudomonadati</taxon>
        <taxon>Balneolota</taxon>
        <taxon>Balneolia</taxon>
        <taxon>Balneolales</taxon>
        <taxon>Balneolaceae</taxon>
        <taxon>Gracilimonas</taxon>
    </lineage>
</organism>
<evidence type="ECO:0000313" key="5">
    <source>
        <dbReference type="EMBL" id="MCP9290296.1"/>
    </source>
</evidence>
<keyword evidence="1" id="KW-0175">Coiled coil</keyword>
<dbReference type="GO" id="GO:0004803">
    <property type="term" value="F:transposase activity"/>
    <property type="evidence" value="ECO:0007669"/>
    <property type="project" value="InterPro"/>
</dbReference>
<protein>
    <submittedName>
        <fullName evidence="5">Transposase</fullName>
    </submittedName>
</protein>
<evidence type="ECO:0000259" key="3">
    <source>
        <dbReference type="Pfam" id="PF01548"/>
    </source>
</evidence>
<proteinExistence type="predicted"/>
<feature type="domain" description="Transposase IS116/IS110/IS902 C-terminal" evidence="4">
    <location>
        <begin position="178"/>
        <end position="262"/>
    </location>
</feature>
<feature type="compositionally biased region" description="Polar residues" evidence="2">
    <location>
        <begin position="218"/>
        <end position="235"/>
    </location>
</feature>
<feature type="region of interest" description="Disordered" evidence="2">
    <location>
        <begin position="215"/>
        <end position="235"/>
    </location>
</feature>
<dbReference type="Proteomes" id="UP001139125">
    <property type="component" value="Unassembled WGS sequence"/>
</dbReference>